<organism evidence="1 2">
    <name type="scientific">Solanum pennellii</name>
    <name type="common">Tomato</name>
    <name type="synonym">Lycopersicon pennellii</name>
    <dbReference type="NCBI Taxonomy" id="28526"/>
    <lineage>
        <taxon>Eukaryota</taxon>
        <taxon>Viridiplantae</taxon>
        <taxon>Streptophyta</taxon>
        <taxon>Embryophyta</taxon>
        <taxon>Tracheophyta</taxon>
        <taxon>Spermatophyta</taxon>
        <taxon>Magnoliopsida</taxon>
        <taxon>eudicotyledons</taxon>
        <taxon>Gunneridae</taxon>
        <taxon>Pentapetalae</taxon>
        <taxon>asterids</taxon>
        <taxon>lamiids</taxon>
        <taxon>Solanales</taxon>
        <taxon>Solanaceae</taxon>
        <taxon>Solanoideae</taxon>
        <taxon>Solaneae</taxon>
        <taxon>Solanum</taxon>
        <taxon>Solanum subgen. Lycopersicon</taxon>
    </lineage>
</organism>
<dbReference type="GeneID" id="107029973"/>
<dbReference type="RefSeq" id="XP_015086883.1">
    <property type="nucleotide sequence ID" value="XM_015231397.1"/>
</dbReference>
<proteinExistence type="predicted"/>
<protein>
    <submittedName>
        <fullName evidence="2">Uncharacterized protein LOC107029973</fullName>
    </submittedName>
</protein>
<keyword evidence="1" id="KW-1185">Reference proteome</keyword>
<reference evidence="1" key="1">
    <citation type="journal article" date="2014" name="Nat. Genet.">
        <title>The genome of the stress-tolerant wild tomato species Solanum pennellii.</title>
        <authorList>
            <person name="Bolger A."/>
            <person name="Scossa F."/>
            <person name="Bolger M.E."/>
            <person name="Lanz C."/>
            <person name="Maumus F."/>
            <person name="Tohge T."/>
            <person name="Quesneville H."/>
            <person name="Alseekh S."/>
            <person name="Sorensen I."/>
            <person name="Lichtenstein G."/>
            <person name="Fich E.A."/>
            <person name="Conte M."/>
            <person name="Keller H."/>
            <person name="Schneeberger K."/>
            <person name="Schwacke R."/>
            <person name="Ofner I."/>
            <person name="Vrebalov J."/>
            <person name="Xu Y."/>
            <person name="Osorio S."/>
            <person name="Aflitos S.A."/>
            <person name="Schijlen E."/>
            <person name="Jimenez-Gomez J.M."/>
            <person name="Ryngajllo M."/>
            <person name="Kimura S."/>
            <person name="Kumar R."/>
            <person name="Koenig D."/>
            <person name="Headland L.R."/>
            <person name="Maloof J.N."/>
            <person name="Sinha N."/>
            <person name="van Ham R.C."/>
            <person name="Lankhorst R.K."/>
            <person name="Mao L."/>
            <person name="Vogel A."/>
            <person name="Arsova B."/>
            <person name="Panstruga R."/>
            <person name="Fei Z."/>
            <person name="Rose J.K."/>
            <person name="Zamir D."/>
            <person name="Carrari F."/>
            <person name="Giovannoni J.J."/>
            <person name="Weigel D."/>
            <person name="Usadel B."/>
            <person name="Fernie A.R."/>
        </authorList>
    </citation>
    <scope>NUCLEOTIDE SEQUENCE [LARGE SCALE GENOMIC DNA]</scope>
    <source>
        <strain evidence="1">cv. LA0716</strain>
    </source>
</reference>
<sequence>MENHWAAVNRILRYLQHTQYHRIHIPCSSNLLLQAFTDSDWAGCIDDRKTTGGYAIYLDAALVSWFLVLEETTPVSRSSTESECKALANAVAELTWIQSLLSELGVWHHLVCLEYLVSVTHVMDFNFKIEWTLNWNSIK</sequence>
<dbReference type="PANTHER" id="PTHR11439">
    <property type="entry name" value="GAG-POL-RELATED RETROTRANSPOSON"/>
    <property type="match status" value="1"/>
</dbReference>
<evidence type="ECO:0000313" key="1">
    <source>
        <dbReference type="Proteomes" id="UP000694930"/>
    </source>
</evidence>
<dbReference type="PANTHER" id="PTHR11439:SF450">
    <property type="entry name" value="REVERSE TRANSCRIPTASE TY1_COPIA-TYPE DOMAIN-CONTAINING PROTEIN"/>
    <property type="match status" value="1"/>
</dbReference>
<reference evidence="2" key="2">
    <citation type="submission" date="2025-08" db="UniProtKB">
        <authorList>
            <consortium name="RefSeq"/>
        </authorList>
    </citation>
    <scope>IDENTIFICATION</scope>
</reference>
<name>A0ABM1HKS4_SOLPN</name>
<dbReference type="Proteomes" id="UP000694930">
    <property type="component" value="Chromosome 9"/>
</dbReference>
<dbReference type="CDD" id="cd09272">
    <property type="entry name" value="RNase_HI_RT_Ty1"/>
    <property type="match status" value="1"/>
</dbReference>
<evidence type="ECO:0000313" key="2">
    <source>
        <dbReference type="RefSeq" id="XP_015086883.1"/>
    </source>
</evidence>
<accession>A0ABM1HKS4</accession>
<gene>
    <name evidence="2" type="primary">LOC107029973</name>
</gene>